<dbReference type="PANTHER" id="PTHR21180:SF32">
    <property type="entry name" value="ENDONUCLEASE_EXONUCLEASE_PHOSPHATASE FAMILY DOMAIN-CONTAINING PROTEIN 1"/>
    <property type="match status" value="1"/>
</dbReference>
<dbReference type="Gene3D" id="1.10.150.320">
    <property type="entry name" value="Photosystem II 12 kDa extrinsic protein"/>
    <property type="match status" value="1"/>
</dbReference>
<dbReference type="OrthoDB" id="9790239at2"/>
<protein>
    <submittedName>
        <fullName evidence="2">Helix-hairpin-helix domain-containing protein</fullName>
    </submittedName>
</protein>
<dbReference type="SUPFAM" id="SSF47781">
    <property type="entry name" value="RuvA domain 2-like"/>
    <property type="match status" value="1"/>
</dbReference>
<dbReference type="GO" id="GO:0015628">
    <property type="term" value="P:protein secretion by the type II secretion system"/>
    <property type="evidence" value="ECO:0007669"/>
    <property type="project" value="TreeGrafter"/>
</dbReference>
<evidence type="ECO:0000313" key="3">
    <source>
        <dbReference type="Proteomes" id="UP000280296"/>
    </source>
</evidence>
<evidence type="ECO:0000256" key="1">
    <source>
        <dbReference type="SAM" id="MobiDB-lite"/>
    </source>
</evidence>
<name>A0A432MPU9_9BACT</name>
<comment type="caution">
    <text evidence="2">The sequence shown here is derived from an EMBL/GenBank/DDBJ whole genome shotgun (WGS) entry which is preliminary data.</text>
</comment>
<keyword evidence="3" id="KW-1185">Reference proteome</keyword>
<reference evidence="2 3" key="1">
    <citation type="submission" date="2018-12" db="EMBL/GenBank/DDBJ databases">
        <authorList>
            <person name="Toschakov S.V."/>
        </authorList>
    </citation>
    <scope>NUCLEOTIDE SEQUENCE [LARGE SCALE GENOMIC DNA]</scope>
    <source>
        <strain evidence="2 3">GM2012</strain>
    </source>
</reference>
<dbReference type="Pfam" id="PF12836">
    <property type="entry name" value="HHH_3"/>
    <property type="match status" value="1"/>
</dbReference>
<dbReference type="GO" id="GO:0015627">
    <property type="term" value="C:type II protein secretion system complex"/>
    <property type="evidence" value="ECO:0007669"/>
    <property type="project" value="TreeGrafter"/>
</dbReference>
<evidence type="ECO:0000313" key="2">
    <source>
        <dbReference type="EMBL" id="RUL89279.1"/>
    </source>
</evidence>
<dbReference type="AlphaFoldDB" id="A0A432MPU9"/>
<dbReference type="InterPro" id="IPR051675">
    <property type="entry name" value="Endo/Exo/Phosphatase_dom_1"/>
</dbReference>
<dbReference type="InterPro" id="IPR010994">
    <property type="entry name" value="RuvA_2-like"/>
</dbReference>
<gene>
    <name evidence="2" type="ORF">TsocGM_02345</name>
</gene>
<proteinExistence type="predicted"/>
<reference evidence="2 3" key="2">
    <citation type="submission" date="2019-01" db="EMBL/GenBank/DDBJ databases">
        <title>Tautonia sociabilis, a novel thermotolerant planctomycete of Isosphaeraceae family, isolated from a 4000 m deep subterranean habitat.</title>
        <authorList>
            <person name="Kovaleva O.L."/>
            <person name="Elcheninov A.G."/>
            <person name="Van Heerden E."/>
            <person name="Toshchakov S.V."/>
            <person name="Novikov A."/>
            <person name="Bonch-Osmolovskaya E.A."/>
            <person name="Kublanov I.V."/>
        </authorList>
    </citation>
    <scope>NUCLEOTIDE SEQUENCE [LARGE SCALE GENOMIC DNA]</scope>
    <source>
        <strain evidence="2 3">GM2012</strain>
    </source>
</reference>
<feature type="region of interest" description="Disordered" evidence="1">
    <location>
        <begin position="100"/>
        <end position="124"/>
    </location>
</feature>
<dbReference type="EMBL" id="RYZH01000003">
    <property type="protein sequence ID" value="RUL89279.1"/>
    <property type="molecule type" value="Genomic_DNA"/>
</dbReference>
<dbReference type="PANTHER" id="PTHR21180">
    <property type="entry name" value="ENDONUCLEASE/EXONUCLEASE/PHOSPHATASE FAMILY DOMAIN-CONTAINING PROTEIN 1"/>
    <property type="match status" value="1"/>
</dbReference>
<organism evidence="2 3">
    <name type="scientific">Tautonia sociabilis</name>
    <dbReference type="NCBI Taxonomy" id="2080755"/>
    <lineage>
        <taxon>Bacteria</taxon>
        <taxon>Pseudomonadati</taxon>
        <taxon>Planctomycetota</taxon>
        <taxon>Planctomycetia</taxon>
        <taxon>Isosphaerales</taxon>
        <taxon>Isosphaeraceae</taxon>
        <taxon>Tautonia</taxon>
    </lineage>
</organism>
<sequence length="124" mass="12617">MAAGTPPLWGWGRDQRLLLAATAAIGAVALLVGVASEEPPSSPPPASVEADVNSAPAAVLLALPGLGPTRVDRIVEARSERPFDSLEDLADRVKGIGPATIEGIRPFSRAGDPAGKEPAPDPTP</sequence>
<dbReference type="Proteomes" id="UP000280296">
    <property type="component" value="Unassembled WGS sequence"/>
</dbReference>
<dbReference type="RefSeq" id="WP_126723715.1">
    <property type="nucleotide sequence ID" value="NZ_RYZH01000003.1"/>
</dbReference>
<feature type="compositionally biased region" description="Basic and acidic residues" evidence="1">
    <location>
        <begin position="114"/>
        <end position="124"/>
    </location>
</feature>
<accession>A0A432MPU9</accession>